<evidence type="ECO:0000313" key="3">
    <source>
        <dbReference type="Proteomes" id="UP000029643"/>
    </source>
</evidence>
<name>A0A090WNH6_9FLAO</name>
<comment type="caution">
    <text evidence="2">The sequence shown here is derived from an EMBL/GenBank/DDBJ whole genome shotgun (WGS) entry which is preliminary data.</text>
</comment>
<evidence type="ECO:0000256" key="1">
    <source>
        <dbReference type="SAM" id="Phobius"/>
    </source>
</evidence>
<sequence length="355" mass="41244">MSKELPQPQQSEEVDLGQLFKLIGNAFDRLFKFIGGIFTKIFGLFIGVLSHFFKRKIWYASVVIIGFAVGFFMDSTSDKTYGANMFIETNFNSSRQVYENIRQFHQLANEDQDFQELSKRLNITEEEAETLKGFYIDPDTDESFIVEKYSNFYKKLDSISRLEMTYERYKESLSSYDFKIHYIGVASTDKRIYKKIEKAFITEISSNNYLEEVVRVNVENLEKQDDALLVQIQKTDSLVKEYLNIRINESKKENLTGSGTNLYMGNAESGSLIVDESIIIEKRLDLEAQRRIVNKNKVEQKNVINVISNFPANGYDISKWYEKSKFIIPIILFVLTFSIFMIVGLGKYLDKESNK</sequence>
<gene>
    <name evidence="2" type="ORF">JCM19274_1129</name>
</gene>
<dbReference type="AlphaFoldDB" id="A0A090WNH6"/>
<accession>A0A090WNH6</accession>
<feature type="transmembrane region" description="Helical" evidence="1">
    <location>
        <begin position="57"/>
        <end position="73"/>
    </location>
</feature>
<evidence type="ECO:0000313" key="2">
    <source>
        <dbReference type="EMBL" id="GAL78665.1"/>
    </source>
</evidence>
<keyword evidence="1" id="KW-0472">Membrane</keyword>
<keyword evidence="1" id="KW-0812">Transmembrane</keyword>
<proteinExistence type="predicted"/>
<organism evidence="2 3">
    <name type="scientific">Algibacter lectus</name>
    <dbReference type="NCBI Taxonomy" id="221126"/>
    <lineage>
        <taxon>Bacteria</taxon>
        <taxon>Pseudomonadati</taxon>
        <taxon>Bacteroidota</taxon>
        <taxon>Flavobacteriia</taxon>
        <taxon>Flavobacteriales</taxon>
        <taxon>Flavobacteriaceae</taxon>
        <taxon>Algibacter</taxon>
    </lineage>
</organism>
<feature type="transmembrane region" description="Helical" evidence="1">
    <location>
        <begin position="30"/>
        <end position="51"/>
    </location>
</feature>
<dbReference type="EMBL" id="BBNU01000003">
    <property type="protein sequence ID" value="GAL78665.1"/>
    <property type="molecule type" value="Genomic_DNA"/>
</dbReference>
<dbReference type="RefSeq" id="WP_042496332.1">
    <property type="nucleotide sequence ID" value="NZ_BBNU01000003.1"/>
</dbReference>
<dbReference type="STRING" id="221126.SAMN04489722_10365"/>
<dbReference type="Proteomes" id="UP000029643">
    <property type="component" value="Unassembled WGS sequence"/>
</dbReference>
<keyword evidence="1" id="KW-1133">Transmembrane helix</keyword>
<feature type="transmembrane region" description="Helical" evidence="1">
    <location>
        <begin position="326"/>
        <end position="349"/>
    </location>
</feature>
<protein>
    <submittedName>
        <fullName evidence="2">Uncharacterized protein</fullName>
    </submittedName>
</protein>
<reference evidence="2 3" key="1">
    <citation type="journal article" date="2014" name="Genome Announc.">
        <title>Draft Genome Sequences of Marine Flavobacterium Algibacter lectus Strains SS8 and NR4.</title>
        <authorList>
            <person name="Takatani N."/>
            <person name="Nakanishi M."/>
            <person name="Meirelles P."/>
            <person name="Mino S."/>
            <person name="Suda W."/>
            <person name="Oshima K."/>
            <person name="Hattori M."/>
            <person name="Ohkuma M."/>
            <person name="Hosokawa M."/>
            <person name="Miyashita K."/>
            <person name="Thompson F.L."/>
            <person name="Niwa A."/>
            <person name="Sawabe T."/>
            <person name="Sawabe T."/>
        </authorList>
    </citation>
    <scope>NUCLEOTIDE SEQUENCE [LARGE SCALE GENOMIC DNA]</scope>
    <source>
        <strain evidence="3">JCM19274</strain>
    </source>
</reference>